<comment type="caution">
    <text evidence="3">The sequence shown here is derived from an EMBL/GenBank/DDBJ whole genome shotgun (WGS) entry which is preliminary data.</text>
</comment>
<feature type="compositionally biased region" description="Polar residues" evidence="1">
    <location>
        <begin position="245"/>
        <end position="258"/>
    </location>
</feature>
<feature type="compositionally biased region" description="Basic and acidic residues" evidence="1">
    <location>
        <begin position="221"/>
        <end position="233"/>
    </location>
</feature>
<feature type="compositionally biased region" description="Low complexity" evidence="1">
    <location>
        <begin position="190"/>
        <end position="202"/>
    </location>
</feature>
<dbReference type="AlphaFoldDB" id="K2M701"/>
<sequence>MAECGLAAVSPSLLSLCVDVKLVCAEGYTQVTGVIMAMMMTGRVLLVCVLCVLWCGAGSSNAEEDMVLLWYRPTKEDCNTKSTREGKLNESAFKKCMYVAMKEICDTDDADTSSESRSTEAEEVCKTYAGDPDRAPQTSTPQDQPSSDVETPVAVTHSETPRVDAAEMGSTLGEPAGESPANTTEGQPRTSAATDTANNSTDEGGKVVISKNAPESNTIGKGEEKLGKKKDNNTNETPVKAKPMKNTTTPGDSDGSTAVSHTTFPLLLLLLVCAAAAAVVAA</sequence>
<evidence type="ECO:0000313" key="3">
    <source>
        <dbReference type="EMBL" id="EKF30753.1"/>
    </source>
</evidence>
<keyword evidence="2" id="KW-0472">Membrane</keyword>
<organism evidence="3 4">
    <name type="scientific">Trypanosoma cruzi marinkellei</name>
    <dbReference type="NCBI Taxonomy" id="85056"/>
    <lineage>
        <taxon>Eukaryota</taxon>
        <taxon>Discoba</taxon>
        <taxon>Euglenozoa</taxon>
        <taxon>Kinetoplastea</taxon>
        <taxon>Metakinetoplastina</taxon>
        <taxon>Trypanosomatida</taxon>
        <taxon>Trypanosomatidae</taxon>
        <taxon>Trypanosoma</taxon>
        <taxon>Schizotrypanum</taxon>
    </lineage>
</organism>
<protein>
    <submittedName>
        <fullName evidence="3">Mucin-associated surface protein (MASP), putative</fullName>
    </submittedName>
</protein>
<keyword evidence="2" id="KW-1133">Transmembrane helix</keyword>
<feature type="region of interest" description="Disordered" evidence="1">
    <location>
        <begin position="108"/>
        <end position="258"/>
    </location>
</feature>
<feature type="transmembrane region" description="Helical" evidence="2">
    <location>
        <begin position="263"/>
        <end position="281"/>
    </location>
</feature>
<feature type="transmembrane region" description="Helical" evidence="2">
    <location>
        <begin position="35"/>
        <end position="56"/>
    </location>
</feature>
<gene>
    <name evidence="3" type="ORF">MOQ_005427</name>
</gene>
<accession>K2M701</accession>
<name>K2M701_TRYCR</name>
<feature type="compositionally biased region" description="Polar residues" evidence="1">
    <location>
        <begin position="136"/>
        <end position="149"/>
    </location>
</feature>
<evidence type="ECO:0000313" key="4">
    <source>
        <dbReference type="Proteomes" id="UP000007350"/>
    </source>
</evidence>
<feature type="compositionally biased region" description="Polar residues" evidence="1">
    <location>
        <begin position="180"/>
        <end position="189"/>
    </location>
</feature>
<proteinExistence type="predicted"/>
<dbReference type="EMBL" id="AHKC01011606">
    <property type="protein sequence ID" value="EKF30753.1"/>
    <property type="molecule type" value="Genomic_DNA"/>
</dbReference>
<reference evidence="3 4" key="1">
    <citation type="journal article" date="2012" name="BMC Genomics">
        <title>Comparative genomic analysis of human infective Trypanosoma cruzi lineages with the bat-restricted subspecies T. cruzi marinkellei.</title>
        <authorList>
            <person name="Franzen O."/>
            <person name="Talavera-Lopez C."/>
            <person name="Ochaya S."/>
            <person name="Butler C.E."/>
            <person name="Messenger L.A."/>
            <person name="Lewis M.D."/>
            <person name="Llewellyn M.S."/>
            <person name="Marinkelle C.J."/>
            <person name="Tyler K.M."/>
            <person name="Miles M.A."/>
            <person name="Andersson B."/>
        </authorList>
    </citation>
    <scope>NUCLEOTIDE SEQUENCE [LARGE SCALE GENOMIC DNA]</scope>
    <source>
        <strain evidence="3 4">B7</strain>
    </source>
</reference>
<dbReference type="Proteomes" id="UP000007350">
    <property type="component" value="Unassembled WGS sequence"/>
</dbReference>
<evidence type="ECO:0000256" key="2">
    <source>
        <dbReference type="SAM" id="Phobius"/>
    </source>
</evidence>
<keyword evidence="2" id="KW-0812">Transmembrane</keyword>
<evidence type="ECO:0000256" key="1">
    <source>
        <dbReference type="SAM" id="MobiDB-lite"/>
    </source>
</evidence>
<keyword evidence="4" id="KW-1185">Reference proteome</keyword>